<gene>
    <name evidence="1" type="ORF">APG10_01774</name>
</gene>
<protein>
    <submittedName>
        <fullName evidence="1">Uncharacterized protein</fullName>
    </submittedName>
</protein>
<dbReference type="Proteomes" id="UP000092401">
    <property type="component" value="Unassembled WGS sequence"/>
</dbReference>
<organism evidence="1 2">
    <name type="scientific">Candidatus Methanofastidiosum methylothiophilum</name>
    <dbReference type="NCBI Taxonomy" id="1705564"/>
    <lineage>
        <taxon>Archaea</taxon>
        <taxon>Methanobacteriati</taxon>
        <taxon>Methanobacteriota</taxon>
        <taxon>Stenosarchaea group</taxon>
        <taxon>Candidatus Methanofastidiosia</taxon>
        <taxon>Candidatus Methanofastidiosales</taxon>
        <taxon>Candidatus Methanofastidiosaceae</taxon>
        <taxon>Candidatus Methanofastidiosum</taxon>
    </lineage>
</organism>
<name>A0A150IHR5_9EURY</name>
<dbReference type="EMBL" id="LNGE01000072">
    <property type="protein sequence ID" value="KYC44375.1"/>
    <property type="molecule type" value="Genomic_DNA"/>
</dbReference>
<dbReference type="AlphaFoldDB" id="A0A150IHR5"/>
<reference evidence="1 2" key="1">
    <citation type="journal article" date="2016" name="ISME J.">
        <title>Chasing the elusive Euryarchaeota class WSA2: genomes reveal a uniquely fastidious methyl-reducing methanogen.</title>
        <authorList>
            <person name="Nobu M.K."/>
            <person name="Narihiro T."/>
            <person name="Kuroda K."/>
            <person name="Mei R."/>
            <person name="Liu W.T."/>
        </authorList>
    </citation>
    <scope>NUCLEOTIDE SEQUENCE [LARGE SCALE GENOMIC DNA]</scope>
    <source>
        <strain evidence="1">B03fssc0709_Meth_Bin005</strain>
    </source>
</reference>
<sequence length="74" mass="8881">MRKEDIILQMVGQAREIITILNDIEDNKAIKDDRNDKYIDFKDNGIWNKKKLLTRIDNILIFIEEEQYSKQRGI</sequence>
<evidence type="ECO:0000313" key="2">
    <source>
        <dbReference type="Proteomes" id="UP000092401"/>
    </source>
</evidence>
<proteinExistence type="predicted"/>
<evidence type="ECO:0000313" key="1">
    <source>
        <dbReference type="EMBL" id="KYC44375.1"/>
    </source>
</evidence>
<accession>A0A150IHR5</accession>
<comment type="caution">
    <text evidence="1">The sequence shown here is derived from an EMBL/GenBank/DDBJ whole genome shotgun (WGS) entry which is preliminary data.</text>
</comment>